<evidence type="ECO:0000256" key="2">
    <source>
        <dbReference type="ARBA" id="ARBA00022603"/>
    </source>
</evidence>
<protein>
    <recommendedName>
        <fullName evidence="8">Methyltransferase</fullName>
        <ecNumber evidence="8">2.1.1.-</ecNumber>
    </recommendedName>
</protein>
<comment type="caution">
    <text evidence="10">The sequence shown here is derived from an EMBL/GenBank/DDBJ whole genome shotgun (WGS) entry which is preliminary data.</text>
</comment>
<dbReference type="Proteomes" id="UP000192997">
    <property type="component" value="Unassembled WGS sequence"/>
</dbReference>
<feature type="domain" description="DNA methylase N-4/N-6" evidence="9">
    <location>
        <begin position="44"/>
        <end position="342"/>
    </location>
</feature>
<evidence type="ECO:0000313" key="10">
    <source>
        <dbReference type="EMBL" id="OSO90949.1"/>
    </source>
</evidence>
<sequence length="357" mass="40973">MDGNHINIIKNNIKVQQQVLDFRNQIILGDNLSILKQIENDTFDLIITSPPYFQQRDYGNDDLGIGNETTQAEYLENILTVFWECVRVLKKTGAIVFNLGDKYINGSLSLIPYKFAIQATQNQSIFLINQIMWSKLNPTPRQDKRKLIQATEPFFLFAKSKDYYFNVDNYLQHLDTFNIGIKSKPSDKLGKKYLELIKNSDLTEEQKTNATQALNQTILAVHNREIEGFRMKIHGIHKLAYGGQDGGRNNQIKNHGFTIIRILGNTMKKDIIESPVEITKNNHHPAVYPLYIIQELIKLLTKEGDFVLDPFCGSGTTCIAARNLSRKYLGIEINPDYVNLANNRMEEPDCKQQELFI</sequence>
<comment type="similarity">
    <text evidence="1">Belongs to the N(4)/N(6)-methyltransferase family. N(4) subfamily.</text>
</comment>
<proteinExistence type="inferred from homology"/>
<dbReference type="GO" id="GO:0009307">
    <property type="term" value="P:DNA restriction-modification system"/>
    <property type="evidence" value="ECO:0007669"/>
    <property type="project" value="UniProtKB-KW"/>
</dbReference>
<evidence type="ECO:0000256" key="7">
    <source>
        <dbReference type="ARBA" id="ARBA00049120"/>
    </source>
</evidence>
<evidence type="ECO:0000256" key="4">
    <source>
        <dbReference type="ARBA" id="ARBA00022691"/>
    </source>
</evidence>
<keyword evidence="5" id="KW-0680">Restriction system</keyword>
<dbReference type="EMBL" id="NBYN01000042">
    <property type="protein sequence ID" value="OSO90949.1"/>
    <property type="molecule type" value="Genomic_DNA"/>
</dbReference>
<dbReference type="SUPFAM" id="SSF53335">
    <property type="entry name" value="S-adenosyl-L-methionine-dependent methyltransferases"/>
    <property type="match status" value="1"/>
</dbReference>
<dbReference type="GO" id="GO:0032259">
    <property type="term" value="P:methylation"/>
    <property type="evidence" value="ECO:0007669"/>
    <property type="project" value="UniProtKB-KW"/>
</dbReference>
<accession>A0A1X4G7G8</accession>
<organism evidence="10 11">
    <name type="scientific">Cylindrospermopsis raciborskii CENA303</name>
    <dbReference type="NCBI Taxonomy" id="1170769"/>
    <lineage>
        <taxon>Bacteria</taxon>
        <taxon>Bacillati</taxon>
        <taxon>Cyanobacteriota</taxon>
        <taxon>Cyanophyceae</taxon>
        <taxon>Nostocales</taxon>
        <taxon>Aphanizomenonaceae</taxon>
        <taxon>Cylindrospermopsis</taxon>
    </lineage>
</organism>
<evidence type="ECO:0000256" key="5">
    <source>
        <dbReference type="ARBA" id="ARBA00022747"/>
    </source>
</evidence>
<dbReference type="AlphaFoldDB" id="A0A1X4G7G8"/>
<comment type="catalytic activity">
    <reaction evidence="7">
        <text>a 2'-deoxycytidine in DNA + S-adenosyl-L-methionine = an N(4)-methyl-2'-deoxycytidine in DNA + S-adenosyl-L-homocysteine + H(+)</text>
        <dbReference type="Rhea" id="RHEA:16857"/>
        <dbReference type="Rhea" id="RHEA-COMP:11369"/>
        <dbReference type="Rhea" id="RHEA-COMP:13674"/>
        <dbReference type="ChEBI" id="CHEBI:15378"/>
        <dbReference type="ChEBI" id="CHEBI:57856"/>
        <dbReference type="ChEBI" id="CHEBI:59789"/>
        <dbReference type="ChEBI" id="CHEBI:85452"/>
        <dbReference type="ChEBI" id="CHEBI:137933"/>
        <dbReference type="EC" id="2.1.1.113"/>
    </reaction>
</comment>
<name>A0A1X4G7G8_9CYAN</name>
<dbReference type="InterPro" id="IPR001091">
    <property type="entry name" value="RM_Methyltransferase"/>
</dbReference>
<keyword evidence="4" id="KW-0949">S-adenosyl-L-methionine</keyword>
<dbReference type="EC" id="2.1.1.-" evidence="8"/>
<evidence type="ECO:0000256" key="3">
    <source>
        <dbReference type="ARBA" id="ARBA00022679"/>
    </source>
</evidence>
<gene>
    <name evidence="10" type="ORF">B7O87_09130</name>
</gene>
<dbReference type="InterPro" id="IPR002941">
    <property type="entry name" value="DNA_methylase_N4/N6"/>
</dbReference>
<dbReference type="CDD" id="cd02440">
    <property type="entry name" value="AdoMet_MTases"/>
    <property type="match status" value="1"/>
</dbReference>
<dbReference type="PANTHER" id="PTHR13370:SF24">
    <property type="entry name" value="TYPE III RESTRICTION-MODIFICATION ENZYME STYLTI MOD SUBUNIT"/>
    <property type="match status" value="1"/>
</dbReference>
<dbReference type="InterPro" id="IPR017985">
    <property type="entry name" value="MeTrfase_CN4_CS"/>
</dbReference>
<evidence type="ECO:0000256" key="6">
    <source>
        <dbReference type="ARBA" id="ARBA00023125"/>
    </source>
</evidence>
<evidence type="ECO:0000256" key="1">
    <source>
        <dbReference type="ARBA" id="ARBA00010203"/>
    </source>
</evidence>
<dbReference type="GO" id="GO:0003677">
    <property type="term" value="F:DNA binding"/>
    <property type="evidence" value="ECO:0007669"/>
    <property type="project" value="UniProtKB-KW"/>
</dbReference>
<evidence type="ECO:0000259" key="9">
    <source>
        <dbReference type="Pfam" id="PF01555"/>
    </source>
</evidence>
<keyword evidence="3" id="KW-0808">Transferase</keyword>
<evidence type="ECO:0000313" key="11">
    <source>
        <dbReference type="Proteomes" id="UP000192997"/>
    </source>
</evidence>
<dbReference type="GO" id="GO:0015667">
    <property type="term" value="F:site-specific DNA-methyltransferase (cytosine-N4-specific) activity"/>
    <property type="evidence" value="ECO:0007669"/>
    <property type="project" value="UniProtKB-EC"/>
</dbReference>
<evidence type="ECO:0000256" key="8">
    <source>
        <dbReference type="RuleBase" id="RU362026"/>
    </source>
</evidence>
<dbReference type="Gene3D" id="3.40.50.150">
    <property type="entry name" value="Vaccinia Virus protein VP39"/>
    <property type="match status" value="1"/>
</dbReference>
<dbReference type="GO" id="GO:0005737">
    <property type="term" value="C:cytoplasm"/>
    <property type="evidence" value="ECO:0007669"/>
    <property type="project" value="TreeGrafter"/>
</dbReference>
<dbReference type="InterPro" id="IPR029063">
    <property type="entry name" value="SAM-dependent_MTases_sf"/>
</dbReference>
<dbReference type="PROSITE" id="PS00093">
    <property type="entry name" value="N4_MTASE"/>
    <property type="match status" value="1"/>
</dbReference>
<dbReference type="PRINTS" id="PR00508">
    <property type="entry name" value="S21N4MTFRASE"/>
</dbReference>
<dbReference type="PANTHER" id="PTHR13370">
    <property type="entry name" value="RNA METHYLASE-RELATED"/>
    <property type="match status" value="1"/>
</dbReference>
<reference evidence="11" key="1">
    <citation type="submission" date="2017-04" db="EMBL/GenBank/DDBJ databases">
        <authorList>
            <person name="Abreu V.A."/>
            <person name="Popin R.V."/>
            <person name="Rigonato J."/>
            <person name="Andreote A.P."/>
            <person name="Schaker P.C."/>
            <person name="Hoff-Risseti C."/>
            <person name="Alvarenga D.O."/>
            <person name="Varani A.M."/>
            <person name="Fiore M.F."/>
        </authorList>
    </citation>
    <scope>NUCLEOTIDE SEQUENCE [LARGE SCALE GENOMIC DNA]</scope>
    <source>
        <strain evidence="11">CENA303</strain>
    </source>
</reference>
<keyword evidence="6" id="KW-0238">DNA-binding</keyword>
<dbReference type="Pfam" id="PF01555">
    <property type="entry name" value="N6_N4_Mtase"/>
    <property type="match status" value="1"/>
</dbReference>
<keyword evidence="2 10" id="KW-0489">Methyltransferase</keyword>
<dbReference type="GO" id="GO:0008170">
    <property type="term" value="F:N-methyltransferase activity"/>
    <property type="evidence" value="ECO:0007669"/>
    <property type="project" value="InterPro"/>
</dbReference>